<feature type="transmembrane region" description="Helical" evidence="1">
    <location>
        <begin position="434"/>
        <end position="456"/>
    </location>
</feature>
<feature type="transmembrane region" description="Helical" evidence="1">
    <location>
        <begin position="12"/>
        <end position="29"/>
    </location>
</feature>
<name>A0A383R682_PAEAL</name>
<dbReference type="Gene3D" id="3.40.30.10">
    <property type="entry name" value="Glutaredoxin"/>
    <property type="match status" value="1"/>
</dbReference>
<evidence type="ECO:0000313" key="5">
    <source>
        <dbReference type="Proteomes" id="UP000304148"/>
    </source>
</evidence>
<accession>A0A383R682</accession>
<dbReference type="SUPFAM" id="SSF52317">
    <property type="entry name" value="Class I glutamine amidotransferase-like"/>
    <property type="match status" value="1"/>
</dbReference>
<organism evidence="4 5">
    <name type="scientific">Paenibacillus alvei</name>
    <name type="common">Bacillus alvei</name>
    <dbReference type="NCBI Taxonomy" id="44250"/>
    <lineage>
        <taxon>Bacteria</taxon>
        <taxon>Bacillati</taxon>
        <taxon>Bacillota</taxon>
        <taxon>Bacilli</taxon>
        <taxon>Bacillales</taxon>
        <taxon>Paenibacillaceae</taxon>
        <taxon>Paenibacillus</taxon>
    </lineage>
</organism>
<dbReference type="AlphaFoldDB" id="A0A383R682"/>
<dbReference type="Pfam" id="PF09822">
    <property type="entry name" value="ABC_transp_aux"/>
    <property type="match status" value="1"/>
</dbReference>
<dbReference type="Pfam" id="PF23357">
    <property type="entry name" value="DUF7088"/>
    <property type="match status" value="1"/>
</dbReference>
<evidence type="ECO:0000259" key="2">
    <source>
        <dbReference type="Pfam" id="PF09822"/>
    </source>
</evidence>
<feature type="domain" description="DUF7088" evidence="3">
    <location>
        <begin position="41"/>
        <end position="125"/>
    </location>
</feature>
<evidence type="ECO:0000313" key="4">
    <source>
        <dbReference type="EMBL" id="SYX82171.1"/>
    </source>
</evidence>
<keyword evidence="1" id="KW-0812">Transmembrane</keyword>
<keyword evidence="1" id="KW-1133">Transmembrane helix</keyword>
<feature type="domain" description="ABC-type uncharacterised transport system" evidence="2">
    <location>
        <begin position="168"/>
        <end position="400"/>
    </location>
</feature>
<evidence type="ECO:0000256" key="1">
    <source>
        <dbReference type="SAM" id="Phobius"/>
    </source>
</evidence>
<reference evidence="5" key="1">
    <citation type="submission" date="2018-08" db="EMBL/GenBank/DDBJ databases">
        <authorList>
            <person name="Chevrot R."/>
        </authorList>
    </citation>
    <scope>NUCLEOTIDE SEQUENCE [LARGE SCALE GENOMIC DNA]</scope>
</reference>
<protein>
    <submittedName>
        <fullName evidence="4">Uncharacterized protein</fullName>
    </submittedName>
</protein>
<evidence type="ECO:0000259" key="3">
    <source>
        <dbReference type="Pfam" id="PF23357"/>
    </source>
</evidence>
<proteinExistence type="predicted"/>
<sequence length="462" mass="51805">MMNKWLRRTNAAVRSVAVLGIFVLLTYFLQSMTGWQWDFTKNKSFTLSEQTIAALSSVEDKVNVKLFYTPQDDPVLIREVADMAEQYALRNKHIKVEQIDLMKEPSLAQQYGLAGSSLVFERGTKRKTVGLYEMFSGGEDYGAYRFSGEEKMTQALRSLTSERKATAYVLSGHEELPLSQVTALRSSLEEDNIQVKELNLYREGAVPQDADLIMMLGANKDITDKEAKLLQQYVDDKGKLYIALGFNPDMSKSWKNIDSLLKHLGVTNKHAVAVEQKKSTLYDPFTIVPEYGEHELTSKLSQYNLLTLLTLGLPLEASSTDKLSVEPILKTSTTSYGETDIPRLMQEGSERDDKDLAGPLTLGVAVTTTDGKPKAVIIGGSSYIEDQNLYTQGNRDFALNSMNWLQGNQEQVTIRPRENEAYQIAYLTPGQGKVILWTTVIGFPVLLLGIGAALWWRRRRAS</sequence>
<dbReference type="RefSeq" id="WP_232055483.1">
    <property type="nucleotide sequence ID" value="NZ_LS992241.1"/>
</dbReference>
<dbReference type="EMBL" id="LS992241">
    <property type="protein sequence ID" value="SYX82171.1"/>
    <property type="molecule type" value="Genomic_DNA"/>
</dbReference>
<dbReference type="Proteomes" id="UP000304148">
    <property type="component" value="Chromosome"/>
</dbReference>
<dbReference type="InterPro" id="IPR055396">
    <property type="entry name" value="DUF7088"/>
</dbReference>
<gene>
    <name evidence="4" type="ORF">PBLR_10591</name>
</gene>
<keyword evidence="1" id="KW-0472">Membrane</keyword>
<dbReference type="InterPro" id="IPR029062">
    <property type="entry name" value="Class_I_gatase-like"/>
</dbReference>
<dbReference type="InterPro" id="IPR019196">
    <property type="entry name" value="ABC_transp_unknown"/>
</dbReference>